<dbReference type="GO" id="GO:0003743">
    <property type="term" value="F:translation initiation factor activity"/>
    <property type="evidence" value="ECO:0007669"/>
    <property type="project" value="UniProtKB-KW"/>
</dbReference>
<feature type="transmembrane region" description="Helical" evidence="6">
    <location>
        <begin position="453"/>
        <end position="473"/>
    </location>
</feature>
<dbReference type="InterPro" id="IPR020846">
    <property type="entry name" value="MFS_dom"/>
</dbReference>
<feature type="transmembrane region" description="Helical" evidence="6">
    <location>
        <begin position="276"/>
        <end position="294"/>
    </location>
</feature>
<evidence type="ECO:0000259" key="7">
    <source>
        <dbReference type="PROSITE" id="PS50850"/>
    </source>
</evidence>
<dbReference type="SMART" id="SM00543">
    <property type="entry name" value="MIF4G"/>
    <property type="match status" value="1"/>
</dbReference>
<feature type="transmembrane region" description="Helical" evidence="6">
    <location>
        <begin position="583"/>
        <end position="606"/>
    </location>
</feature>
<feature type="transmembrane region" description="Helical" evidence="6">
    <location>
        <begin position="347"/>
        <end position="365"/>
    </location>
</feature>
<sequence>MDQVTDDSVVFVPIDNDIDVTSTQRETTEAHPSEVESNAACRVSSGTTLSDLSSNAGEAAGAMHMSRHSDFTLPTSNIFLGSLPNSIASSFDDKHSASLVPRRNIFGSTVQQQYGRNHVSDGMGSSGFGPPAAGSQYSTTAAAANPALTLTTMLPAYLTTGNPYSARSAATLAAENHRLLPDGFSGQNTDHEQTISSQSYPLSLESAYQITAHHHHDYDRNDSLMSSLTLPDSLHCRNGISFSAATQLPIAPSPLLEHERIKHHSHRVHETLHAQSLLLGLAFCMVWSASNLMAPNLTEMALFYDFDHVQRDLYLGSYCALATGVLSFPIGAGIGILADVVSSRQRLFVATVTGAGLSSIATAFYTDAYWQLFLCRLINGGFMSGSVPVVFSFLGDLFATEERNTASSGLTAMMGLGIILGQVYAGMIGGGILSGTVLDVNEAETEAHTAWQHAFVVSGILTLISAVLCGCLVQEPVRGGKEKVLQDMLQAGTRYERKLSWQGFWHAMRHNQSNLILLWQGFFSSLPWGIIFVFLNDYLSQERGFSVPEATYLVLLFGLGCAAGGILGGYWGQKVQSYRRSYLPLFMAGTTAAGILPFVGLLNTHFTNAHGVYGFVFSFGGGLVASLPAVNVRPCLINVNPPETRGASLTAANLLINLGRGFGPSCITLMGSIFNVDRQYAFNVTLIAFWLISALQLSLLARTLPNDQDAMEAELASYAQKAIREQQGQHEPPAWDDTDGSDRDEKEEDDDNDGAGDAPNLVSLEERMTSWDGKAARETLEYVRRGVREFREEVMSGGSKALLGPFGCADGISSEDEEEEMTTPRTMLRKREQWKRAQVIRNQIAMDGGTSDAPAYPTERTPLRTPYEREKLPYAVSREKSPTVHALPYQVSSVRNDTVFSCGDMGGLDLCRYGGGALSCWFAKVSSDAGINGSSFGWVDIPGLLLAGSSGTGSAGGWANKPSSILQATAADVGTPPAVGTRWATVSATPRRTNSADVGRAPRRTHNNNNNNNNNKPQGEGHTSRWNNNNTKTGRGGGRGTAGGHHSHRTGGNVSHTPHHHHQHNKERKAPAKTSSKTPMVNLKDVTLFTETGTGNTAQEKVVVRLSMEHFLATRLNYLDPPTVSADGESSHWTPHARCIWTSQDRGNQIQEEMKALWDYKPLEVNDDTRWKARVMEGQNETATSDSPEEILRKATAILNKLSWTTLDKLTVRFVETLSGGAKSTHGDADPSLSKETVRGTMQMIVDKAMAEPHFAELYARFSGKLAAVHKTFKKMLLSICQEQFEISDKEPEFPASMDPAEKAYELLQSRKQSIGLMAFIGELYKLKLIKGAIMIGCLQRLMVIDDEEKLECFTNLMATIGARLHEHENEPEVHEIWEKLYSMAGKTNKTTGPKAPSTRIKFLLQDLIELKENNWVKRREEEKAKTIAQIHKEAAEAERSASRNGPVINTNSSSHKKVARSHSASLPNTRSSSSLQGQESFPDGEGFMQVPNKPKKNSLRRAQSDSIPDATSGMSSLQLAMSGKNSKTSARKSSGGSSQRPASQAPKIAEYLDPKQVGEKTKTLLKEYFVSGDTADAVLSFDDLIGKSHNGDVIRGGAVVEAGILLVMEMKEEDVKKFLMVTAALLKQGKIPLASFAKGMNNPLESLRDIEIDAPMAAKHLARIIASWLSCNALSIDFLLGAPEYFLSDGRPAALAKQVLQIRGGNVSDEEVKVVTQLMSEEEKKNIASVKEWLQ</sequence>
<keyword evidence="6" id="KW-1133">Transmembrane helix</keyword>
<dbReference type="EMBL" id="CM000607">
    <property type="protein sequence ID" value="EEC49840.1"/>
    <property type="molecule type" value="Genomic_DNA"/>
</dbReference>
<evidence type="ECO:0000256" key="2">
    <source>
        <dbReference type="ARBA" id="ARBA00005775"/>
    </source>
</evidence>
<feature type="region of interest" description="Disordered" evidence="5">
    <location>
        <begin position="20"/>
        <end position="41"/>
    </location>
</feature>
<proteinExistence type="inferred from homology"/>
<dbReference type="GO" id="GO:0016281">
    <property type="term" value="C:eukaryotic translation initiation factor 4F complex"/>
    <property type="evidence" value="ECO:0007669"/>
    <property type="project" value="TreeGrafter"/>
</dbReference>
<dbReference type="SUPFAM" id="SSF103473">
    <property type="entry name" value="MFS general substrate transporter"/>
    <property type="match status" value="1"/>
</dbReference>
<feature type="transmembrane region" description="Helical" evidence="6">
    <location>
        <begin position="410"/>
        <end position="433"/>
    </location>
</feature>
<evidence type="ECO:0000259" key="8">
    <source>
        <dbReference type="PROSITE" id="PS51366"/>
    </source>
</evidence>
<feature type="region of interest" description="Disordered" evidence="5">
    <location>
        <begin position="976"/>
        <end position="1079"/>
    </location>
</feature>
<feature type="transmembrane region" description="Helical" evidence="6">
    <location>
        <begin position="314"/>
        <end position="340"/>
    </location>
</feature>
<dbReference type="OrthoDB" id="440755at2759"/>
<dbReference type="PROSITE" id="PS51366">
    <property type="entry name" value="MI"/>
    <property type="match status" value="1"/>
</dbReference>
<evidence type="ECO:0000256" key="3">
    <source>
        <dbReference type="ARBA" id="ARBA00022540"/>
    </source>
</evidence>
<feature type="region of interest" description="Disordered" evidence="5">
    <location>
        <begin position="1431"/>
        <end position="1551"/>
    </location>
</feature>
<dbReference type="SMART" id="SM00544">
    <property type="entry name" value="MA3"/>
    <property type="match status" value="1"/>
</dbReference>
<feature type="transmembrane region" description="Helical" evidence="6">
    <location>
        <begin position="377"/>
        <end position="398"/>
    </location>
</feature>
<dbReference type="Proteomes" id="UP000000759">
    <property type="component" value="Chromosome 4"/>
</dbReference>
<organism evidence="9 10">
    <name type="scientific">Phaeodactylum tricornutum (strain CCAP 1055/1)</name>
    <dbReference type="NCBI Taxonomy" id="556484"/>
    <lineage>
        <taxon>Eukaryota</taxon>
        <taxon>Sar</taxon>
        <taxon>Stramenopiles</taxon>
        <taxon>Ochrophyta</taxon>
        <taxon>Bacillariophyta</taxon>
        <taxon>Bacillariophyceae</taxon>
        <taxon>Bacillariophycidae</taxon>
        <taxon>Naviculales</taxon>
        <taxon>Phaeodactylaceae</taxon>
        <taxon>Phaeodactylum</taxon>
    </lineage>
</organism>
<keyword evidence="10" id="KW-1185">Reference proteome</keyword>
<dbReference type="InterPro" id="IPR003890">
    <property type="entry name" value="MIF4G-like_typ-3"/>
</dbReference>
<feature type="compositionally biased region" description="Basic and acidic residues" evidence="5">
    <location>
        <begin position="1431"/>
        <end position="1442"/>
    </location>
</feature>
<feature type="transmembrane region" description="Helical" evidence="6">
    <location>
        <begin position="680"/>
        <end position="701"/>
    </location>
</feature>
<evidence type="ECO:0000256" key="5">
    <source>
        <dbReference type="SAM" id="MobiDB-lite"/>
    </source>
</evidence>
<dbReference type="Gene3D" id="1.25.40.180">
    <property type="match status" value="2"/>
</dbReference>
<feature type="compositionally biased region" description="Acidic residues" evidence="5">
    <location>
        <begin position="745"/>
        <end position="754"/>
    </location>
</feature>
<name>B7FTM0_PHATC</name>
<dbReference type="RefSeq" id="XP_002178175.1">
    <property type="nucleotide sequence ID" value="XM_002178139.1"/>
</dbReference>
<comment type="subcellular location">
    <subcellularLocation>
        <location evidence="1">Membrane</location>
        <topology evidence="1">Multi-pass membrane protein</topology>
    </subcellularLocation>
</comment>
<feature type="domain" description="MI" evidence="8">
    <location>
        <begin position="1557"/>
        <end position="1685"/>
    </location>
</feature>
<dbReference type="GeneID" id="7197961"/>
<feature type="domain" description="Major facilitator superfamily (MFS) profile" evidence="7">
    <location>
        <begin position="275"/>
        <end position="708"/>
    </location>
</feature>
<accession>B7FTM0</accession>
<feature type="compositionally biased region" description="Polar residues" evidence="5">
    <location>
        <begin position="1513"/>
        <end position="1543"/>
    </location>
</feature>
<reference evidence="9 10" key="1">
    <citation type="journal article" date="2008" name="Nature">
        <title>The Phaeodactylum genome reveals the evolutionary history of diatom genomes.</title>
        <authorList>
            <person name="Bowler C."/>
            <person name="Allen A.E."/>
            <person name="Badger J.H."/>
            <person name="Grimwood J."/>
            <person name="Jabbari K."/>
            <person name="Kuo A."/>
            <person name="Maheswari U."/>
            <person name="Martens C."/>
            <person name="Maumus F."/>
            <person name="Otillar R.P."/>
            <person name="Rayko E."/>
            <person name="Salamov A."/>
            <person name="Vandepoele K."/>
            <person name="Beszteri B."/>
            <person name="Gruber A."/>
            <person name="Heijde M."/>
            <person name="Katinka M."/>
            <person name="Mock T."/>
            <person name="Valentin K."/>
            <person name="Verret F."/>
            <person name="Berges J.A."/>
            <person name="Brownlee C."/>
            <person name="Cadoret J.P."/>
            <person name="Chiovitti A."/>
            <person name="Choi C.J."/>
            <person name="Coesel S."/>
            <person name="De Martino A."/>
            <person name="Detter J.C."/>
            <person name="Durkin C."/>
            <person name="Falciatore A."/>
            <person name="Fournet J."/>
            <person name="Haruta M."/>
            <person name="Huysman M.J."/>
            <person name="Jenkins B.D."/>
            <person name="Jiroutova K."/>
            <person name="Jorgensen R.E."/>
            <person name="Joubert Y."/>
            <person name="Kaplan A."/>
            <person name="Kroger N."/>
            <person name="Kroth P.G."/>
            <person name="La Roche J."/>
            <person name="Lindquist E."/>
            <person name="Lommer M."/>
            <person name="Martin-Jezequel V."/>
            <person name="Lopez P.J."/>
            <person name="Lucas S."/>
            <person name="Mangogna M."/>
            <person name="McGinnis K."/>
            <person name="Medlin L.K."/>
            <person name="Montsant A."/>
            <person name="Oudot-Le Secq M.P."/>
            <person name="Napoli C."/>
            <person name="Obornik M."/>
            <person name="Parker M.S."/>
            <person name="Petit J.L."/>
            <person name="Porcel B.M."/>
            <person name="Poulsen N."/>
            <person name="Robison M."/>
            <person name="Rychlewski L."/>
            <person name="Rynearson T.A."/>
            <person name="Schmutz J."/>
            <person name="Shapiro H."/>
            <person name="Siaut M."/>
            <person name="Stanley M."/>
            <person name="Sussman M.R."/>
            <person name="Taylor A.R."/>
            <person name="Vardi A."/>
            <person name="von Dassow P."/>
            <person name="Vyverman W."/>
            <person name="Willis A."/>
            <person name="Wyrwicz L.S."/>
            <person name="Rokhsar D.S."/>
            <person name="Weissenbach J."/>
            <person name="Armbrust E.V."/>
            <person name="Green B.R."/>
            <person name="Van de Peer Y."/>
            <person name="Grigoriev I.V."/>
        </authorList>
    </citation>
    <scope>NUCLEOTIDE SEQUENCE [LARGE SCALE GENOMIC DNA]</scope>
    <source>
        <strain evidence="9 10">CCAP 1055/1</strain>
    </source>
</reference>
<dbReference type="Pfam" id="PF07690">
    <property type="entry name" value="MFS_1"/>
    <property type="match status" value="1"/>
</dbReference>
<dbReference type="SUPFAM" id="SSF48371">
    <property type="entry name" value="ARM repeat"/>
    <property type="match status" value="2"/>
</dbReference>
<feature type="transmembrane region" description="Helical" evidence="6">
    <location>
        <begin position="550"/>
        <end position="571"/>
    </location>
</feature>
<feature type="compositionally biased region" description="Polar residues" evidence="5">
    <location>
        <begin position="984"/>
        <end position="996"/>
    </location>
</feature>
<dbReference type="GO" id="GO:0003729">
    <property type="term" value="F:mRNA binding"/>
    <property type="evidence" value="ECO:0007669"/>
    <property type="project" value="TreeGrafter"/>
</dbReference>
<dbReference type="InterPro" id="IPR011701">
    <property type="entry name" value="MFS"/>
</dbReference>
<evidence type="ECO:0000313" key="9">
    <source>
        <dbReference type="EMBL" id="EEC49840.1"/>
    </source>
</evidence>
<evidence type="ECO:0000256" key="1">
    <source>
        <dbReference type="ARBA" id="ARBA00004141"/>
    </source>
</evidence>
<dbReference type="CDD" id="cd06174">
    <property type="entry name" value="MFS"/>
    <property type="match status" value="1"/>
</dbReference>
<dbReference type="PANTHER" id="PTHR23253">
    <property type="entry name" value="EUKARYOTIC TRANSLATION INITIATION FACTOR 4 GAMMA"/>
    <property type="match status" value="1"/>
</dbReference>
<feature type="compositionally biased region" description="Polar residues" evidence="5">
    <location>
        <begin position="1463"/>
        <end position="1480"/>
    </location>
</feature>
<dbReference type="GO" id="GO:0016020">
    <property type="term" value="C:membrane"/>
    <property type="evidence" value="ECO:0007669"/>
    <property type="project" value="UniProtKB-SubCell"/>
</dbReference>
<evidence type="ECO:0000256" key="4">
    <source>
        <dbReference type="ARBA" id="ARBA00022917"/>
    </source>
</evidence>
<dbReference type="HOGENOM" id="CLU_327474_0_0_1"/>
<dbReference type="InterPro" id="IPR036259">
    <property type="entry name" value="MFS_trans_sf"/>
</dbReference>
<dbReference type="PROSITE" id="PS50850">
    <property type="entry name" value="MFS"/>
    <property type="match status" value="1"/>
</dbReference>
<feature type="compositionally biased region" description="Gly residues" evidence="5">
    <location>
        <begin position="1034"/>
        <end position="1043"/>
    </location>
</feature>
<gene>
    <name evidence="9" type="ORF">PHATRDRAFT_44298</name>
</gene>
<dbReference type="InParanoid" id="B7FTM0"/>
<dbReference type="PaxDb" id="2850-Phatr44298"/>
<dbReference type="GO" id="GO:0022857">
    <property type="term" value="F:transmembrane transporter activity"/>
    <property type="evidence" value="ECO:0007669"/>
    <property type="project" value="InterPro"/>
</dbReference>
<feature type="compositionally biased region" description="Basic residues" evidence="5">
    <location>
        <begin position="1057"/>
        <end position="1067"/>
    </location>
</feature>
<dbReference type="Pfam" id="PF02847">
    <property type="entry name" value="MA3"/>
    <property type="match status" value="1"/>
</dbReference>
<evidence type="ECO:0000313" key="10">
    <source>
        <dbReference type="Proteomes" id="UP000000759"/>
    </source>
</evidence>
<keyword evidence="4" id="KW-0648">Protein biosynthesis</keyword>
<dbReference type="Gene3D" id="1.20.1250.20">
    <property type="entry name" value="MFS general substrate transporter like domains"/>
    <property type="match status" value="1"/>
</dbReference>
<dbReference type="eggNOG" id="KOG0401">
    <property type="taxonomic scope" value="Eukaryota"/>
</dbReference>
<dbReference type="InterPro" id="IPR003891">
    <property type="entry name" value="Initiation_fac_eIF4g_MI"/>
</dbReference>
<keyword evidence="6" id="KW-0472">Membrane</keyword>
<protein>
    <submittedName>
        <fullName evidence="9">Uncharacterized protein</fullName>
    </submittedName>
</protein>
<comment type="similarity">
    <text evidence="2">Belongs to the eukaryotic initiation factor 4G family.</text>
</comment>
<evidence type="ECO:0000256" key="6">
    <source>
        <dbReference type="SAM" id="Phobius"/>
    </source>
</evidence>
<keyword evidence="6" id="KW-0812">Transmembrane</keyword>
<feature type="region of interest" description="Disordered" evidence="5">
    <location>
        <begin position="724"/>
        <end position="768"/>
    </location>
</feature>
<dbReference type="PANTHER" id="PTHR23253:SF9">
    <property type="entry name" value="EUKARYOTIC TRANSLATION INITIATION FACTOR 4 GAMMA 2"/>
    <property type="match status" value="1"/>
</dbReference>
<feature type="transmembrane region" description="Helical" evidence="6">
    <location>
        <begin position="515"/>
        <end position="535"/>
    </location>
</feature>
<dbReference type="InterPro" id="IPR016024">
    <property type="entry name" value="ARM-type_fold"/>
</dbReference>
<feature type="transmembrane region" description="Helical" evidence="6">
    <location>
        <begin position="612"/>
        <end position="630"/>
    </location>
</feature>
<reference evidence="10" key="2">
    <citation type="submission" date="2008-08" db="EMBL/GenBank/DDBJ databases">
        <authorList>
            <consortium name="Diatom Consortium"/>
            <person name="Grigoriev I."/>
            <person name="Grimwood J."/>
            <person name="Kuo A."/>
            <person name="Otillar R.P."/>
            <person name="Salamov A."/>
            <person name="Detter J.C."/>
            <person name="Lindquist E."/>
            <person name="Shapiro H."/>
            <person name="Lucas S."/>
            <person name="Glavina del Rio T."/>
            <person name="Pitluck S."/>
            <person name="Rokhsar D."/>
            <person name="Bowler C."/>
        </authorList>
    </citation>
    <scope>GENOME REANNOTATION</scope>
    <source>
        <strain evidence="10">CCAP 1055/1</strain>
    </source>
</reference>
<dbReference type="STRING" id="556484.B7FTM0"/>
<dbReference type="Pfam" id="PF02854">
    <property type="entry name" value="MIF4G"/>
    <property type="match status" value="1"/>
</dbReference>
<keyword evidence="3" id="KW-0396">Initiation factor</keyword>
<dbReference type="KEGG" id="pti:PHATRDRAFT_44298"/>